<sequence length="59" mass="6880">MITKKQLEELLSNKVSVEQVMMLGFQKERSYAEEGEVDKEADHESSRGNWRPKLETIPE</sequence>
<proteinExistence type="predicted"/>
<keyword evidence="3" id="KW-1185">Reference proteome</keyword>
<protein>
    <submittedName>
        <fullName evidence="2">Uncharacterized protein</fullName>
    </submittedName>
</protein>
<name>A0AAP0K4S3_9MAGN</name>
<dbReference type="EMBL" id="JBBNAE010000002">
    <property type="protein sequence ID" value="KAK9145806.1"/>
    <property type="molecule type" value="Genomic_DNA"/>
</dbReference>
<accession>A0AAP0K4S3</accession>
<organism evidence="2 3">
    <name type="scientific">Stephania japonica</name>
    <dbReference type="NCBI Taxonomy" id="461633"/>
    <lineage>
        <taxon>Eukaryota</taxon>
        <taxon>Viridiplantae</taxon>
        <taxon>Streptophyta</taxon>
        <taxon>Embryophyta</taxon>
        <taxon>Tracheophyta</taxon>
        <taxon>Spermatophyta</taxon>
        <taxon>Magnoliopsida</taxon>
        <taxon>Ranunculales</taxon>
        <taxon>Menispermaceae</taxon>
        <taxon>Menispermoideae</taxon>
        <taxon>Cissampelideae</taxon>
        <taxon>Stephania</taxon>
    </lineage>
</organism>
<evidence type="ECO:0000313" key="3">
    <source>
        <dbReference type="Proteomes" id="UP001417504"/>
    </source>
</evidence>
<reference evidence="2 3" key="1">
    <citation type="submission" date="2024-01" db="EMBL/GenBank/DDBJ databases">
        <title>Genome assemblies of Stephania.</title>
        <authorList>
            <person name="Yang L."/>
        </authorList>
    </citation>
    <scope>NUCLEOTIDE SEQUENCE [LARGE SCALE GENOMIC DNA]</scope>
    <source>
        <strain evidence="2">QJT</strain>
        <tissue evidence="2">Leaf</tissue>
    </source>
</reference>
<evidence type="ECO:0000313" key="2">
    <source>
        <dbReference type="EMBL" id="KAK9145806.1"/>
    </source>
</evidence>
<dbReference type="Proteomes" id="UP001417504">
    <property type="component" value="Unassembled WGS sequence"/>
</dbReference>
<gene>
    <name evidence="2" type="ORF">Sjap_005709</name>
</gene>
<evidence type="ECO:0000256" key="1">
    <source>
        <dbReference type="SAM" id="MobiDB-lite"/>
    </source>
</evidence>
<comment type="caution">
    <text evidence="2">The sequence shown here is derived from an EMBL/GenBank/DDBJ whole genome shotgun (WGS) entry which is preliminary data.</text>
</comment>
<dbReference type="AlphaFoldDB" id="A0AAP0K4S3"/>
<feature type="region of interest" description="Disordered" evidence="1">
    <location>
        <begin position="32"/>
        <end position="59"/>
    </location>
</feature>